<dbReference type="EMBL" id="CZDF01000132">
    <property type="protein sequence ID" value="CUR31158.1"/>
    <property type="molecule type" value="Genomic_DNA"/>
</dbReference>
<name>A0A1J1LG48_9CYAN</name>
<dbReference type="AlphaFoldDB" id="A0A1J1LG48"/>
<dbReference type="Proteomes" id="UP000184315">
    <property type="component" value="Unassembled WGS sequence"/>
</dbReference>
<evidence type="ECO:0000313" key="2">
    <source>
        <dbReference type="Proteomes" id="UP000184315"/>
    </source>
</evidence>
<gene>
    <name evidence="1" type="ORF">PL9214290749</name>
</gene>
<protein>
    <submittedName>
        <fullName evidence="1">Uncharacterized protein</fullName>
    </submittedName>
</protein>
<keyword evidence="2" id="KW-1185">Reference proteome</keyword>
<proteinExistence type="predicted"/>
<organism evidence="1 2">
    <name type="scientific">Planktothrix tepida PCC 9214</name>
    <dbReference type="NCBI Taxonomy" id="671072"/>
    <lineage>
        <taxon>Bacteria</taxon>
        <taxon>Bacillati</taxon>
        <taxon>Cyanobacteriota</taxon>
        <taxon>Cyanophyceae</taxon>
        <taxon>Oscillatoriophycideae</taxon>
        <taxon>Oscillatoriales</taxon>
        <taxon>Microcoleaceae</taxon>
        <taxon>Planktothrix</taxon>
    </lineage>
</organism>
<dbReference type="STRING" id="671072.PL9214290749"/>
<accession>A0A1J1LG48</accession>
<sequence>MRYPNNNAISSIWENDRPESRCLPMSQNLIKAGVIVPSQWPLARVWLEVATLLSIAPRHIERLEFWPHQIWVKIQQKKAVFVSYRRLPLWKETGLDSIQNCSERSSLEQLGEMLSLEVKHYKNQYSPVVLEEWRSAWAKKSQYFKLEAQRQAQEEERLKPIREREQAGQQWHEGWKTILHYCNSFDSLERLAPELQQQSQEFADLPEGETAMQLWHQRWQELTQATA</sequence>
<reference evidence="2" key="1">
    <citation type="submission" date="2015-10" db="EMBL/GenBank/DDBJ databases">
        <authorList>
            <person name="Regsiter A."/>
            <person name="william w."/>
        </authorList>
    </citation>
    <scope>NUCLEOTIDE SEQUENCE [LARGE SCALE GENOMIC DNA]</scope>
</reference>
<evidence type="ECO:0000313" key="1">
    <source>
        <dbReference type="EMBL" id="CUR31158.1"/>
    </source>
</evidence>